<keyword evidence="2" id="KW-1185">Reference proteome</keyword>
<dbReference type="InParanoid" id="A0A2H3DGP8"/>
<sequence length="104" mass="12109">MARTSERRPKRCFLPLPHHAFPRHRHFSVSVTQVWPALYIMQWPTSPCYFACTNALPLIDFSASRCLLYTTCARSSPVILPSFRHLLRGFYVTSSKLFCPYEDL</sequence>
<protein>
    <submittedName>
        <fullName evidence="1">Uncharacterized protein</fullName>
    </submittedName>
</protein>
<evidence type="ECO:0000313" key="1">
    <source>
        <dbReference type="EMBL" id="PBK88267.1"/>
    </source>
</evidence>
<gene>
    <name evidence="1" type="ORF">ARMGADRAFT_436421</name>
</gene>
<dbReference type="Proteomes" id="UP000217790">
    <property type="component" value="Unassembled WGS sequence"/>
</dbReference>
<organism evidence="1 2">
    <name type="scientific">Armillaria gallica</name>
    <name type="common">Bulbous honey fungus</name>
    <name type="synonym">Armillaria bulbosa</name>
    <dbReference type="NCBI Taxonomy" id="47427"/>
    <lineage>
        <taxon>Eukaryota</taxon>
        <taxon>Fungi</taxon>
        <taxon>Dikarya</taxon>
        <taxon>Basidiomycota</taxon>
        <taxon>Agaricomycotina</taxon>
        <taxon>Agaricomycetes</taxon>
        <taxon>Agaricomycetidae</taxon>
        <taxon>Agaricales</taxon>
        <taxon>Marasmiineae</taxon>
        <taxon>Physalacriaceae</taxon>
        <taxon>Armillaria</taxon>
    </lineage>
</organism>
<accession>A0A2H3DGP8</accession>
<evidence type="ECO:0000313" key="2">
    <source>
        <dbReference type="Proteomes" id="UP000217790"/>
    </source>
</evidence>
<name>A0A2H3DGP8_ARMGA</name>
<reference evidence="2" key="1">
    <citation type="journal article" date="2017" name="Nat. Ecol. Evol.">
        <title>Genome expansion and lineage-specific genetic innovations in the forest pathogenic fungi Armillaria.</title>
        <authorList>
            <person name="Sipos G."/>
            <person name="Prasanna A.N."/>
            <person name="Walter M.C."/>
            <person name="O'Connor E."/>
            <person name="Balint B."/>
            <person name="Krizsan K."/>
            <person name="Kiss B."/>
            <person name="Hess J."/>
            <person name="Varga T."/>
            <person name="Slot J."/>
            <person name="Riley R."/>
            <person name="Boka B."/>
            <person name="Rigling D."/>
            <person name="Barry K."/>
            <person name="Lee J."/>
            <person name="Mihaltcheva S."/>
            <person name="LaButti K."/>
            <person name="Lipzen A."/>
            <person name="Waldron R."/>
            <person name="Moloney N.M."/>
            <person name="Sperisen C."/>
            <person name="Kredics L."/>
            <person name="Vagvoelgyi C."/>
            <person name="Patrignani A."/>
            <person name="Fitzpatrick D."/>
            <person name="Nagy I."/>
            <person name="Doyle S."/>
            <person name="Anderson J.B."/>
            <person name="Grigoriev I.V."/>
            <person name="Gueldener U."/>
            <person name="Muensterkoetter M."/>
            <person name="Nagy L.G."/>
        </authorList>
    </citation>
    <scope>NUCLEOTIDE SEQUENCE [LARGE SCALE GENOMIC DNA]</scope>
    <source>
        <strain evidence="2">Ar21-2</strain>
    </source>
</reference>
<proteinExistence type="predicted"/>
<dbReference type="AlphaFoldDB" id="A0A2H3DGP8"/>
<dbReference type="EMBL" id="KZ293674">
    <property type="protein sequence ID" value="PBK88267.1"/>
    <property type="molecule type" value="Genomic_DNA"/>
</dbReference>